<feature type="region of interest" description="Disordered" evidence="9">
    <location>
        <begin position="98"/>
        <end position="128"/>
    </location>
</feature>
<keyword evidence="3" id="KW-0808">Transferase</keyword>
<evidence type="ECO:0000259" key="10">
    <source>
        <dbReference type="PROSITE" id="PS50011"/>
    </source>
</evidence>
<evidence type="ECO:0000256" key="9">
    <source>
        <dbReference type="SAM" id="MobiDB-lite"/>
    </source>
</evidence>
<dbReference type="EMBL" id="KZ989134">
    <property type="protein sequence ID" value="RKP27929.1"/>
    <property type="molecule type" value="Genomic_DNA"/>
</dbReference>
<dbReference type="GO" id="GO:0007165">
    <property type="term" value="P:signal transduction"/>
    <property type="evidence" value="ECO:0007669"/>
    <property type="project" value="TreeGrafter"/>
</dbReference>
<feature type="compositionally biased region" description="Acidic residues" evidence="9">
    <location>
        <begin position="297"/>
        <end position="310"/>
    </location>
</feature>
<dbReference type="GO" id="GO:0005524">
    <property type="term" value="F:ATP binding"/>
    <property type="evidence" value="ECO:0007669"/>
    <property type="project" value="UniProtKB-KW"/>
</dbReference>
<proteinExistence type="predicted"/>
<name>A0A4V1J2B0_9FUNG</name>
<evidence type="ECO:0000313" key="12">
    <source>
        <dbReference type="Proteomes" id="UP000278143"/>
    </source>
</evidence>
<dbReference type="Proteomes" id="UP000278143">
    <property type="component" value="Unassembled WGS sequence"/>
</dbReference>
<dbReference type="AlphaFoldDB" id="A0A4V1J2B0"/>
<feature type="domain" description="Protein kinase" evidence="10">
    <location>
        <begin position="247"/>
        <end position="687"/>
    </location>
</feature>
<dbReference type="SMART" id="SM00220">
    <property type="entry name" value="S_TKc"/>
    <property type="match status" value="1"/>
</dbReference>
<keyword evidence="5 11" id="KW-0418">Kinase</keyword>
<reference evidence="12" key="1">
    <citation type="journal article" date="2018" name="Nat. Microbiol.">
        <title>Leveraging single-cell genomics to expand the fungal tree of life.</title>
        <authorList>
            <person name="Ahrendt S.R."/>
            <person name="Quandt C.A."/>
            <person name="Ciobanu D."/>
            <person name="Clum A."/>
            <person name="Salamov A."/>
            <person name="Andreopoulos B."/>
            <person name="Cheng J.F."/>
            <person name="Woyke T."/>
            <person name="Pelin A."/>
            <person name="Henrissat B."/>
            <person name="Reynolds N.K."/>
            <person name="Benny G.L."/>
            <person name="Smith M.E."/>
            <person name="James T.Y."/>
            <person name="Grigoriev I.V."/>
        </authorList>
    </citation>
    <scope>NUCLEOTIDE SEQUENCE [LARGE SCALE GENOMIC DNA]</scope>
    <source>
        <strain evidence="12">Benny S71-1</strain>
    </source>
</reference>
<keyword evidence="4" id="KW-0547">Nucleotide-binding</keyword>
<feature type="region of interest" description="Disordered" evidence="9">
    <location>
        <begin position="280"/>
        <end position="337"/>
    </location>
</feature>
<evidence type="ECO:0000256" key="2">
    <source>
        <dbReference type="ARBA" id="ARBA00022527"/>
    </source>
</evidence>
<dbReference type="EC" id="2.7.11.1" evidence="1"/>
<dbReference type="InterPro" id="IPR011009">
    <property type="entry name" value="Kinase-like_dom_sf"/>
</dbReference>
<feature type="compositionally biased region" description="Acidic residues" evidence="9">
    <location>
        <begin position="161"/>
        <end position="174"/>
    </location>
</feature>
<evidence type="ECO:0000256" key="4">
    <source>
        <dbReference type="ARBA" id="ARBA00022741"/>
    </source>
</evidence>
<dbReference type="PROSITE" id="PS50011">
    <property type="entry name" value="PROTEIN_KINASE_DOM"/>
    <property type="match status" value="1"/>
</dbReference>
<dbReference type="Pfam" id="PF00069">
    <property type="entry name" value="Pkinase"/>
    <property type="match status" value="1"/>
</dbReference>
<feature type="region of interest" description="Disordered" evidence="9">
    <location>
        <begin position="158"/>
        <end position="187"/>
    </location>
</feature>
<dbReference type="InterPro" id="IPR000719">
    <property type="entry name" value="Prot_kinase_dom"/>
</dbReference>
<organism evidence="11 12">
    <name type="scientific">Syncephalis pseudoplumigaleata</name>
    <dbReference type="NCBI Taxonomy" id="1712513"/>
    <lineage>
        <taxon>Eukaryota</taxon>
        <taxon>Fungi</taxon>
        <taxon>Fungi incertae sedis</taxon>
        <taxon>Zoopagomycota</taxon>
        <taxon>Zoopagomycotina</taxon>
        <taxon>Zoopagomycetes</taxon>
        <taxon>Zoopagales</taxon>
        <taxon>Piptocephalidaceae</taxon>
        <taxon>Syncephalis</taxon>
    </lineage>
</organism>
<evidence type="ECO:0000256" key="8">
    <source>
        <dbReference type="ARBA" id="ARBA00048679"/>
    </source>
</evidence>
<evidence type="ECO:0000256" key="5">
    <source>
        <dbReference type="ARBA" id="ARBA00022777"/>
    </source>
</evidence>
<dbReference type="SUPFAM" id="SSF56112">
    <property type="entry name" value="Protein kinase-like (PK-like)"/>
    <property type="match status" value="1"/>
</dbReference>
<evidence type="ECO:0000256" key="6">
    <source>
        <dbReference type="ARBA" id="ARBA00022840"/>
    </source>
</evidence>
<evidence type="ECO:0000256" key="3">
    <source>
        <dbReference type="ARBA" id="ARBA00022679"/>
    </source>
</evidence>
<evidence type="ECO:0000256" key="7">
    <source>
        <dbReference type="ARBA" id="ARBA00047899"/>
    </source>
</evidence>
<comment type="catalytic activity">
    <reaction evidence="8">
        <text>L-seryl-[protein] + ATP = O-phospho-L-seryl-[protein] + ADP + H(+)</text>
        <dbReference type="Rhea" id="RHEA:17989"/>
        <dbReference type="Rhea" id="RHEA-COMP:9863"/>
        <dbReference type="Rhea" id="RHEA-COMP:11604"/>
        <dbReference type="ChEBI" id="CHEBI:15378"/>
        <dbReference type="ChEBI" id="CHEBI:29999"/>
        <dbReference type="ChEBI" id="CHEBI:30616"/>
        <dbReference type="ChEBI" id="CHEBI:83421"/>
        <dbReference type="ChEBI" id="CHEBI:456216"/>
        <dbReference type="EC" id="2.7.11.1"/>
    </reaction>
</comment>
<dbReference type="PANTHER" id="PTHR43895:SF32">
    <property type="entry name" value="SERINE_THREONINE-PROTEIN KINASE CHK1"/>
    <property type="match status" value="1"/>
</dbReference>
<keyword evidence="6" id="KW-0067">ATP-binding</keyword>
<evidence type="ECO:0000313" key="11">
    <source>
        <dbReference type="EMBL" id="RKP27929.1"/>
    </source>
</evidence>
<keyword evidence="12" id="KW-1185">Reference proteome</keyword>
<dbReference type="Gene3D" id="1.10.510.10">
    <property type="entry name" value="Transferase(Phosphotransferase) domain 1"/>
    <property type="match status" value="1"/>
</dbReference>
<gene>
    <name evidence="11" type="ORF">SYNPS1DRAFT_26441</name>
</gene>
<evidence type="ECO:0000256" key="1">
    <source>
        <dbReference type="ARBA" id="ARBA00012513"/>
    </source>
</evidence>
<sequence length="739" mass="81579">MTTQPPVLHYSFYTRHESDDEDDALLSSGGQLNASLQRSASPSTNDCRISVYDHRPCRTVGRAAMRRTLPVNGSSSSNGRVYTSRSCHRASYSLGGLASDDSWLPKRSASPLDSATPKEQKLDTTTTTTAAANHHDRAMHASHMRHSSHAYCHLRSVHSEEEMDDEDDDHEDDHDDHSNDADDNNSDEMMDRVHALAELKIIDRHAFMQKRHKLSASHSTPSTPIRGRFASVDAAIDGPSVLDGQLVALIDGMAEGEHATTAAISSAMAAPAHDSNSTAVMVPSLSSSSTSSKTIEVPEDDHGDDDELDCVVDVIRGKPATKQQQQNDDDDDDEFPMSTPVAKQQLQLMVRHRQRHPDYIYHAPCEHYPCQTQTGYLVNDRCRKFDNLLSVVEFGVRAADCLPVTFKTVADTYLAVRELAAFDRVAGVEHVVQLIDTFLDDQSRRVFVFPRLRPLNWAEHNLVDLAKLLRQLLLALKHVHERGLVHLDVNPANMLQDASGDLVLIDFGLARDVPVNGPQAGCSSCIRACGTAGFIAPELLGMSATRSSSNGGGDYADDDAEIDILLVRSVGSVPAKDCDDRRRQPQQQPMRDGRRCDLFSSGVVFALALVPYLPEDCTSVRCLGSSIATLDTLERARSELIDSLNNPFRDTTIPKVVWHAMEVAAGLLDPNPATRWTTKQGLASEFVNAKANEFAGTELAAYQEARRMARYHRSCAMAMRNNYWHGDDALDYDYGIDRY</sequence>
<keyword evidence="2" id="KW-0723">Serine/threonine-protein kinase</keyword>
<comment type="catalytic activity">
    <reaction evidence="7">
        <text>L-threonyl-[protein] + ATP = O-phospho-L-threonyl-[protein] + ADP + H(+)</text>
        <dbReference type="Rhea" id="RHEA:46608"/>
        <dbReference type="Rhea" id="RHEA-COMP:11060"/>
        <dbReference type="Rhea" id="RHEA-COMP:11605"/>
        <dbReference type="ChEBI" id="CHEBI:15378"/>
        <dbReference type="ChEBI" id="CHEBI:30013"/>
        <dbReference type="ChEBI" id="CHEBI:30616"/>
        <dbReference type="ChEBI" id="CHEBI:61977"/>
        <dbReference type="ChEBI" id="CHEBI:456216"/>
        <dbReference type="EC" id="2.7.11.1"/>
    </reaction>
</comment>
<dbReference type="GO" id="GO:0004674">
    <property type="term" value="F:protein serine/threonine kinase activity"/>
    <property type="evidence" value="ECO:0007669"/>
    <property type="project" value="UniProtKB-KW"/>
</dbReference>
<dbReference type="PANTHER" id="PTHR43895">
    <property type="entry name" value="CALCIUM/CALMODULIN-DEPENDENT PROTEIN KINASE KINASE-RELATED"/>
    <property type="match status" value="1"/>
</dbReference>
<dbReference type="OrthoDB" id="4062651at2759"/>
<protein>
    <recommendedName>
        <fullName evidence="1">non-specific serine/threonine protein kinase</fullName>
        <ecNumber evidence="1">2.7.11.1</ecNumber>
    </recommendedName>
</protein>
<accession>A0A4V1J2B0</accession>